<dbReference type="OrthoDB" id="5985928at2759"/>
<reference evidence="1 2" key="1">
    <citation type="submission" date="2013-01" db="EMBL/GenBank/DDBJ databases">
        <authorList>
            <person name="Inman J."/>
            <person name="Zafar N."/>
            <person name="Lorenzi H."/>
            <person name="Caler E."/>
        </authorList>
    </citation>
    <scope>NUCLEOTIDE SEQUENCE [LARGE SCALE GENOMIC DNA]</scope>
    <source>
        <strain evidence="1 2">HM-3:IMSS</strain>
    </source>
</reference>
<dbReference type="Proteomes" id="UP000030780">
    <property type="component" value="Unassembled WGS sequence"/>
</dbReference>
<feature type="non-terminal residue" evidence="1">
    <location>
        <position position="50"/>
    </location>
</feature>
<sequence length="50" mass="6092">MDFNSCKFSETIQQVIKIINDVFTIKDIWKHICIVWTRCYNYIPPKKIEK</sequence>
<name>M7W9C7_ENTHI</name>
<evidence type="ECO:0000313" key="2">
    <source>
        <dbReference type="Proteomes" id="UP000030780"/>
    </source>
</evidence>
<protein>
    <submittedName>
        <fullName evidence="1">AIG1 family protein</fullName>
    </submittedName>
</protein>
<organism evidence="1 2">
    <name type="scientific">Entamoeba histolytica HM-3:IMSS</name>
    <dbReference type="NCBI Taxonomy" id="885315"/>
    <lineage>
        <taxon>Eukaryota</taxon>
        <taxon>Amoebozoa</taxon>
        <taxon>Evosea</taxon>
        <taxon>Archamoebae</taxon>
        <taxon>Mastigamoebida</taxon>
        <taxon>Entamoebidae</taxon>
        <taxon>Entamoeba</taxon>
    </lineage>
</organism>
<accession>M7W9C7</accession>
<dbReference type="VEuPathDB" id="AmoebaDB:KM1_335020"/>
<dbReference type="EMBL" id="KB637316">
    <property type="protein sequence ID" value="EMS16882.1"/>
    <property type="molecule type" value="Genomic_DNA"/>
</dbReference>
<evidence type="ECO:0000313" key="1">
    <source>
        <dbReference type="EMBL" id="EMS16882.1"/>
    </source>
</evidence>
<dbReference type="AlphaFoldDB" id="M7W9C7"/>
<gene>
    <name evidence="1" type="ORF">KM1_335020</name>
</gene>
<proteinExistence type="predicted"/>